<dbReference type="SMART" id="SM00086">
    <property type="entry name" value="PAC"/>
    <property type="match status" value="1"/>
</dbReference>
<dbReference type="PATRIC" id="fig|291169.3.peg.769"/>
<evidence type="ECO:0000256" key="1">
    <source>
        <dbReference type="ARBA" id="ARBA00001946"/>
    </source>
</evidence>
<dbReference type="Pfam" id="PF08447">
    <property type="entry name" value="PAS_3"/>
    <property type="match status" value="1"/>
</dbReference>
<feature type="domain" description="PAS" evidence="3">
    <location>
        <begin position="9"/>
        <end position="81"/>
    </location>
</feature>
<comment type="cofactor">
    <cofactor evidence="1">
        <name>Mg(2+)</name>
        <dbReference type="ChEBI" id="CHEBI:18420"/>
    </cofactor>
</comment>
<dbReference type="SMART" id="SM00267">
    <property type="entry name" value="GGDEF"/>
    <property type="match status" value="1"/>
</dbReference>
<dbReference type="PANTHER" id="PTHR46663">
    <property type="entry name" value="DIGUANYLATE CYCLASE DGCT-RELATED"/>
    <property type="match status" value="1"/>
</dbReference>
<gene>
    <name evidence="6" type="primary">pleD_4</name>
    <name evidence="6" type="ORF">A9E74_00768</name>
</gene>
<organism evidence="6 7">
    <name type="scientific">Methylophaga muralis</name>
    <dbReference type="NCBI Taxonomy" id="291169"/>
    <lineage>
        <taxon>Bacteria</taxon>
        <taxon>Pseudomonadati</taxon>
        <taxon>Pseudomonadota</taxon>
        <taxon>Gammaproteobacteria</taxon>
        <taxon>Thiotrichales</taxon>
        <taxon>Piscirickettsiaceae</taxon>
        <taxon>Methylophaga</taxon>
    </lineage>
</organism>
<dbReference type="InterPro" id="IPR043128">
    <property type="entry name" value="Rev_trsase/Diguanyl_cyclase"/>
</dbReference>
<dbReference type="STRING" id="291169.A9E74_00768"/>
<dbReference type="InterPro" id="IPR035965">
    <property type="entry name" value="PAS-like_dom_sf"/>
</dbReference>
<reference evidence="6 7" key="1">
    <citation type="submission" date="2016-07" db="EMBL/GenBank/DDBJ databases">
        <title>Draft Genome Sequence of Methylophaga muralis Bur 1.</title>
        <authorList>
            <person name="Vasilenko O.V."/>
            <person name="Doronina N.V."/>
            <person name="Shmareva M.N."/>
            <person name="Tarlachkov S.V."/>
            <person name="Mustakhimov I."/>
            <person name="Trotsenko Y.A."/>
        </authorList>
    </citation>
    <scope>NUCLEOTIDE SEQUENCE [LARGE SCALE GENOMIC DNA]</scope>
    <source>
        <strain evidence="6 7">Bur 1</strain>
    </source>
</reference>
<dbReference type="PROSITE" id="PS50887">
    <property type="entry name" value="GGDEF"/>
    <property type="match status" value="1"/>
</dbReference>
<dbReference type="Proteomes" id="UP000094379">
    <property type="component" value="Unassembled WGS sequence"/>
</dbReference>
<dbReference type="CDD" id="cd01949">
    <property type="entry name" value="GGDEF"/>
    <property type="match status" value="1"/>
</dbReference>
<dbReference type="PROSITE" id="PS50113">
    <property type="entry name" value="PAC"/>
    <property type="match status" value="1"/>
</dbReference>
<evidence type="ECO:0000259" key="5">
    <source>
        <dbReference type="PROSITE" id="PS50887"/>
    </source>
</evidence>
<keyword evidence="7" id="KW-1185">Reference proteome</keyword>
<dbReference type="SUPFAM" id="SSF55073">
    <property type="entry name" value="Nucleotide cyclase"/>
    <property type="match status" value="1"/>
</dbReference>
<dbReference type="PANTHER" id="PTHR46663:SF4">
    <property type="entry name" value="DIGUANYLATE CYCLASE DGCT-RELATED"/>
    <property type="match status" value="1"/>
</dbReference>
<evidence type="ECO:0000256" key="2">
    <source>
        <dbReference type="SAM" id="Coils"/>
    </source>
</evidence>
<feature type="domain" description="PAC" evidence="4">
    <location>
        <begin position="85"/>
        <end position="138"/>
    </location>
</feature>
<dbReference type="EMBL" id="MCRI01000004">
    <property type="protein sequence ID" value="ODN67658.1"/>
    <property type="molecule type" value="Genomic_DNA"/>
</dbReference>
<evidence type="ECO:0000259" key="4">
    <source>
        <dbReference type="PROSITE" id="PS50113"/>
    </source>
</evidence>
<dbReference type="Gene3D" id="3.30.450.20">
    <property type="entry name" value="PAS domain"/>
    <property type="match status" value="1"/>
</dbReference>
<name>A0A1E3GUB1_9GAMM</name>
<dbReference type="GO" id="GO:0003824">
    <property type="term" value="F:catalytic activity"/>
    <property type="evidence" value="ECO:0007669"/>
    <property type="project" value="UniProtKB-ARBA"/>
</dbReference>
<keyword evidence="2" id="KW-0175">Coiled coil</keyword>
<evidence type="ECO:0000259" key="3">
    <source>
        <dbReference type="PROSITE" id="PS50112"/>
    </source>
</evidence>
<evidence type="ECO:0000313" key="7">
    <source>
        <dbReference type="Proteomes" id="UP000094379"/>
    </source>
</evidence>
<comment type="caution">
    <text evidence="6">The sequence shown here is derived from an EMBL/GenBank/DDBJ whole genome shotgun (WGS) entry which is preliminary data.</text>
</comment>
<feature type="coiled-coil region" evidence="2">
    <location>
        <begin position="126"/>
        <end position="174"/>
    </location>
</feature>
<sequence>MKTGLGDVDNECLQVVLDIISDGVWDWHANTGYVYRSPGWGRMLGYPADAIPSTIAFWEGSLHPEDRERVLKHFDDYIHNHTSIYHLEYRFRKADNTYLWLEDRAKIIEWNEDGSVARMIGAHRDINERKMNLERLAEQNHSLEDLVEERTHQLIQTNAELENKIAEVQRLAETDTLTGVANRYRLEKTLEHEVERAERFHQPLSVIALDIDDFKIVNDEFGHANGDMVLVQMSRLLKKNIREIDLLARWGGDEFMILLPNTGLEAAAHTAEKLRQLIVDAKLDKRATITTSFGVAQLRQGESAMRLSIRADNALYQSKESGKNRISS</sequence>
<dbReference type="SUPFAM" id="SSF55785">
    <property type="entry name" value="PYP-like sensor domain (PAS domain)"/>
    <property type="match status" value="1"/>
</dbReference>
<dbReference type="Pfam" id="PF00990">
    <property type="entry name" value="GGDEF"/>
    <property type="match status" value="1"/>
</dbReference>
<dbReference type="CDD" id="cd00130">
    <property type="entry name" value="PAS"/>
    <property type="match status" value="1"/>
</dbReference>
<proteinExistence type="predicted"/>
<dbReference type="InterPro" id="IPR000014">
    <property type="entry name" value="PAS"/>
</dbReference>
<dbReference type="PROSITE" id="PS50112">
    <property type="entry name" value="PAS"/>
    <property type="match status" value="1"/>
</dbReference>
<dbReference type="NCBIfam" id="TIGR00254">
    <property type="entry name" value="GGDEF"/>
    <property type="match status" value="1"/>
</dbReference>
<dbReference type="InterPro" id="IPR052163">
    <property type="entry name" value="DGC-Regulatory_Protein"/>
</dbReference>
<accession>A0A1E3GUB1</accession>
<dbReference type="NCBIfam" id="TIGR00229">
    <property type="entry name" value="sensory_box"/>
    <property type="match status" value="1"/>
</dbReference>
<dbReference type="InterPro" id="IPR000700">
    <property type="entry name" value="PAS-assoc_C"/>
</dbReference>
<protein>
    <submittedName>
        <fullName evidence="6">Response regulator PleD</fullName>
    </submittedName>
</protein>
<dbReference type="InterPro" id="IPR001610">
    <property type="entry name" value="PAC"/>
</dbReference>
<dbReference type="Gene3D" id="3.30.70.270">
    <property type="match status" value="1"/>
</dbReference>
<dbReference type="FunFam" id="3.30.70.270:FF:000001">
    <property type="entry name" value="Diguanylate cyclase domain protein"/>
    <property type="match status" value="1"/>
</dbReference>
<dbReference type="InterPro" id="IPR029787">
    <property type="entry name" value="Nucleotide_cyclase"/>
</dbReference>
<evidence type="ECO:0000313" key="6">
    <source>
        <dbReference type="EMBL" id="ODN67658.1"/>
    </source>
</evidence>
<dbReference type="AlphaFoldDB" id="A0A1E3GUB1"/>
<dbReference type="InterPro" id="IPR000160">
    <property type="entry name" value="GGDEF_dom"/>
</dbReference>
<feature type="domain" description="GGDEF" evidence="5">
    <location>
        <begin position="202"/>
        <end position="328"/>
    </location>
</feature>
<dbReference type="InterPro" id="IPR013655">
    <property type="entry name" value="PAS_fold_3"/>
</dbReference>
<dbReference type="RefSeq" id="WP_069295301.1">
    <property type="nucleotide sequence ID" value="NZ_MCRI01000004.1"/>
</dbReference>